<keyword evidence="3 7" id="KW-0698">rRNA processing</keyword>
<dbReference type="eggNOG" id="COG0275">
    <property type="taxonomic scope" value="Bacteria"/>
</dbReference>
<evidence type="ECO:0000313" key="8">
    <source>
        <dbReference type="EMBL" id="GAD18385.1"/>
    </source>
</evidence>
<feature type="binding site" evidence="7">
    <location>
        <position position="90"/>
    </location>
    <ligand>
        <name>S-adenosyl-L-methionine</name>
        <dbReference type="ChEBI" id="CHEBI:59789"/>
    </ligand>
</feature>
<evidence type="ECO:0000256" key="6">
    <source>
        <dbReference type="ARBA" id="ARBA00022691"/>
    </source>
</evidence>
<reference evidence="8 9" key="1">
    <citation type="journal article" date="2013" name="Genome Announc.">
        <title>Draft Genome Sequence of Helicobacter fennelliae Strain MRY12-0050, Isolated from a Bacteremia Patient.</title>
        <authorList>
            <person name="Rimbara E."/>
            <person name="Matsui M."/>
            <person name="Mori S."/>
            <person name="Suzuki S."/>
            <person name="Suzuki M."/>
            <person name="Kim H."/>
            <person name="Sekizuka T."/>
            <person name="Kuroda M."/>
            <person name="Shibayama K."/>
        </authorList>
    </citation>
    <scope>NUCLEOTIDE SEQUENCE [LARGE SCALE GENOMIC DNA]</scope>
    <source>
        <strain evidence="8 9">MRY12-0050</strain>
    </source>
</reference>
<comment type="subcellular location">
    <subcellularLocation>
        <location evidence="7">Cytoplasm</location>
    </subcellularLocation>
</comment>
<comment type="function">
    <text evidence="7">Specifically methylates the N4 position of cytidine in position 1402 (C1402) of 16S rRNA.</text>
</comment>
<organism evidence="8 9">
    <name type="scientific">Helicobacter fennelliae MRY12-0050</name>
    <dbReference type="NCBI Taxonomy" id="1325130"/>
    <lineage>
        <taxon>Bacteria</taxon>
        <taxon>Pseudomonadati</taxon>
        <taxon>Campylobacterota</taxon>
        <taxon>Epsilonproteobacteria</taxon>
        <taxon>Campylobacterales</taxon>
        <taxon>Helicobacteraceae</taxon>
        <taxon>Helicobacter</taxon>
    </lineage>
</organism>
<sequence>MRIILDSRIMMRHIPVLLDEVCALFEPIGNNINGVFIDCTLGLGGHSQALLARHKNITLIGIDKDTQAIAIAKQNLKNFSDRVQILQGGFGYQLEVALHRAFKSQKKVVGILADIGVSSLQLDSLERGFSFKSENLDMRMDTNQNLDAHYILCHYSQFELERVFREYGEIKEYKKLARLLKSREFASAKDLSAFLSQHFSNPRINPATLAFQALRIEVNDELGELKRFFNTIAKYFHELSGAIVDVISFHSLEDRITKETFREWSKSCICDPNAYRCECGNNHAKGRILTKKPITPSQNELRANPRSRSSKLRAFVVDKT</sequence>
<dbReference type="InterPro" id="IPR002903">
    <property type="entry name" value="RsmH"/>
</dbReference>
<comment type="similarity">
    <text evidence="1 7">Belongs to the methyltransferase superfamily. RsmH family.</text>
</comment>
<evidence type="ECO:0000256" key="2">
    <source>
        <dbReference type="ARBA" id="ARBA00022490"/>
    </source>
</evidence>
<dbReference type="AlphaFoldDB" id="T1CWY4"/>
<dbReference type="GO" id="GO:0005737">
    <property type="term" value="C:cytoplasm"/>
    <property type="evidence" value="ECO:0007669"/>
    <property type="project" value="UniProtKB-SubCell"/>
</dbReference>
<dbReference type="STRING" id="1325130.HFN_2313"/>
<evidence type="ECO:0000256" key="5">
    <source>
        <dbReference type="ARBA" id="ARBA00022679"/>
    </source>
</evidence>
<accession>T1CWY4</accession>
<keyword evidence="4 7" id="KW-0489">Methyltransferase</keyword>
<dbReference type="Gene3D" id="1.10.150.170">
    <property type="entry name" value="Putative methyltransferase TM0872, insert domain"/>
    <property type="match status" value="1"/>
</dbReference>
<dbReference type="PANTHER" id="PTHR11265">
    <property type="entry name" value="S-ADENOSYL-METHYLTRANSFERASE MRAW"/>
    <property type="match status" value="1"/>
</dbReference>
<dbReference type="InterPro" id="IPR023397">
    <property type="entry name" value="SAM-dep_MeTrfase_MraW_recog"/>
</dbReference>
<dbReference type="InterPro" id="IPR029063">
    <property type="entry name" value="SAM-dependent_MTases_sf"/>
</dbReference>
<dbReference type="Pfam" id="PF01795">
    <property type="entry name" value="Methyltransf_5"/>
    <property type="match status" value="1"/>
</dbReference>
<keyword evidence="2 7" id="KW-0963">Cytoplasm</keyword>
<dbReference type="EMBL" id="BASD01000005">
    <property type="protein sequence ID" value="GAD18385.1"/>
    <property type="molecule type" value="Genomic_DNA"/>
</dbReference>
<feature type="binding site" evidence="7">
    <location>
        <position position="63"/>
    </location>
    <ligand>
        <name>S-adenosyl-L-methionine</name>
        <dbReference type="ChEBI" id="CHEBI:59789"/>
    </ligand>
</feature>
<dbReference type="SUPFAM" id="SSF53335">
    <property type="entry name" value="S-adenosyl-L-methionine-dependent methyltransferases"/>
    <property type="match status" value="1"/>
</dbReference>
<evidence type="ECO:0000256" key="3">
    <source>
        <dbReference type="ARBA" id="ARBA00022552"/>
    </source>
</evidence>
<dbReference type="PANTHER" id="PTHR11265:SF0">
    <property type="entry name" value="12S RRNA N4-METHYLCYTIDINE METHYLTRANSFERASE"/>
    <property type="match status" value="1"/>
</dbReference>
<comment type="caution">
    <text evidence="8">The sequence shown here is derived from an EMBL/GenBank/DDBJ whole genome shotgun (WGS) entry which is preliminary data.</text>
</comment>
<evidence type="ECO:0000256" key="4">
    <source>
        <dbReference type="ARBA" id="ARBA00022603"/>
    </source>
</evidence>
<gene>
    <name evidence="7" type="primary">rsmH</name>
    <name evidence="8" type="ORF">HFN_2313</name>
</gene>
<proteinExistence type="inferred from homology"/>
<feature type="binding site" evidence="7">
    <location>
        <position position="121"/>
    </location>
    <ligand>
        <name>S-adenosyl-L-methionine</name>
        <dbReference type="ChEBI" id="CHEBI:59789"/>
    </ligand>
</feature>
<protein>
    <recommendedName>
        <fullName evidence="7">Ribosomal RNA small subunit methyltransferase H</fullName>
        <ecNumber evidence="7">2.1.1.199</ecNumber>
    </recommendedName>
    <alternativeName>
        <fullName evidence="7">16S rRNA m(4)C1402 methyltransferase</fullName>
    </alternativeName>
    <alternativeName>
        <fullName evidence="7">rRNA (cytosine-N(4)-)-methyltransferase RsmH</fullName>
    </alternativeName>
</protein>
<feature type="binding site" evidence="7">
    <location>
        <begin position="44"/>
        <end position="46"/>
    </location>
    <ligand>
        <name>S-adenosyl-L-methionine</name>
        <dbReference type="ChEBI" id="CHEBI:59789"/>
    </ligand>
</feature>
<keyword evidence="5 7" id="KW-0808">Transferase</keyword>
<dbReference type="GO" id="GO:0071424">
    <property type="term" value="F:rRNA (cytosine-N4-)-methyltransferase activity"/>
    <property type="evidence" value="ECO:0007669"/>
    <property type="project" value="UniProtKB-UniRule"/>
</dbReference>
<dbReference type="EC" id="2.1.1.199" evidence="7"/>
<name>T1CWY4_9HELI</name>
<dbReference type="Proteomes" id="UP000018143">
    <property type="component" value="Unassembled WGS sequence"/>
</dbReference>
<evidence type="ECO:0000256" key="7">
    <source>
        <dbReference type="HAMAP-Rule" id="MF_01007"/>
    </source>
</evidence>
<dbReference type="GO" id="GO:0070475">
    <property type="term" value="P:rRNA base methylation"/>
    <property type="evidence" value="ECO:0007669"/>
    <property type="project" value="UniProtKB-UniRule"/>
</dbReference>
<evidence type="ECO:0000313" key="9">
    <source>
        <dbReference type="Proteomes" id="UP000018143"/>
    </source>
</evidence>
<feature type="binding site" evidence="7">
    <location>
        <position position="114"/>
    </location>
    <ligand>
        <name>S-adenosyl-L-methionine</name>
        <dbReference type="ChEBI" id="CHEBI:59789"/>
    </ligand>
</feature>
<comment type="catalytic activity">
    <reaction evidence="7">
        <text>cytidine(1402) in 16S rRNA + S-adenosyl-L-methionine = N(4)-methylcytidine(1402) in 16S rRNA + S-adenosyl-L-homocysteine + H(+)</text>
        <dbReference type="Rhea" id="RHEA:42928"/>
        <dbReference type="Rhea" id="RHEA-COMP:10286"/>
        <dbReference type="Rhea" id="RHEA-COMP:10287"/>
        <dbReference type="ChEBI" id="CHEBI:15378"/>
        <dbReference type="ChEBI" id="CHEBI:57856"/>
        <dbReference type="ChEBI" id="CHEBI:59789"/>
        <dbReference type="ChEBI" id="CHEBI:74506"/>
        <dbReference type="ChEBI" id="CHEBI:82748"/>
        <dbReference type="EC" id="2.1.1.199"/>
    </reaction>
</comment>
<keyword evidence="9" id="KW-1185">Reference proteome</keyword>
<evidence type="ECO:0000256" key="1">
    <source>
        <dbReference type="ARBA" id="ARBA00010396"/>
    </source>
</evidence>
<dbReference type="HAMAP" id="MF_01007">
    <property type="entry name" value="16SrRNA_methyltr_H"/>
    <property type="match status" value="1"/>
</dbReference>
<dbReference type="Gene3D" id="3.40.50.150">
    <property type="entry name" value="Vaccinia Virus protein VP39"/>
    <property type="match status" value="1"/>
</dbReference>
<dbReference type="NCBIfam" id="TIGR00006">
    <property type="entry name" value="16S rRNA (cytosine(1402)-N(4))-methyltransferase RsmH"/>
    <property type="match status" value="1"/>
</dbReference>
<keyword evidence="6 7" id="KW-0949">S-adenosyl-L-methionine</keyword>
<dbReference type="PIRSF" id="PIRSF004486">
    <property type="entry name" value="MraW"/>
    <property type="match status" value="1"/>
</dbReference>
<dbReference type="SUPFAM" id="SSF81799">
    <property type="entry name" value="Putative methyltransferase TM0872, insert domain"/>
    <property type="match status" value="1"/>
</dbReference>